<keyword evidence="1" id="KW-0175">Coiled coil</keyword>
<proteinExistence type="predicted"/>
<dbReference type="Gene3D" id="1.10.490.10">
    <property type="entry name" value="Globins"/>
    <property type="match status" value="1"/>
</dbReference>
<gene>
    <name evidence="3" type="ORF">EYH37_01830</name>
</gene>
<dbReference type="Proteomes" id="UP000606463">
    <property type="component" value="Unassembled WGS sequence"/>
</dbReference>
<sequence length="209" mass="24803">MKGKSFEEHLIENAYKKLEELVENARNLVDFSEKDFQILANRKEILLSWADEFAHEFYETLLRYPKTAKIFERISVEVVKERFKKWYVDLVSGKGGEEFYKEQFFIGLVHIHNKIDNNLMIFMANHLKRHFLGKAFKSFQPEEAIYVFQAFSKLVDFVVALTVEGYIFTLYEGLLDVAGLKPSLVERMMKLKLEEIYKIFKKDFVVHHD</sequence>
<reference evidence="3" key="1">
    <citation type="journal article" date="2020" name="ISME J.">
        <title>Gammaproteobacteria mediating utilization of methyl-, sulfur- and petroleum organic compounds in deep ocean hydrothermal plumes.</title>
        <authorList>
            <person name="Zhou Z."/>
            <person name="Liu Y."/>
            <person name="Pan J."/>
            <person name="Cron B.R."/>
            <person name="Toner B.M."/>
            <person name="Anantharaman K."/>
            <person name="Breier J.A."/>
            <person name="Dick G.J."/>
            <person name="Li M."/>
        </authorList>
    </citation>
    <scope>NUCLEOTIDE SEQUENCE</scope>
    <source>
        <strain evidence="3">SZUA-1501</strain>
    </source>
</reference>
<evidence type="ECO:0000313" key="3">
    <source>
        <dbReference type="EMBL" id="HIP98094.1"/>
    </source>
</evidence>
<feature type="coiled-coil region" evidence="1">
    <location>
        <begin position="8"/>
        <end position="35"/>
    </location>
</feature>
<dbReference type="InterPro" id="IPR009050">
    <property type="entry name" value="Globin-like_sf"/>
</dbReference>
<feature type="domain" description="Globin-sensor" evidence="2">
    <location>
        <begin position="19"/>
        <end position="167"/>
    </location>
</feature>
<dbReference type="InterPro" id="IPR012292">
    <property type="entry name" value="Globin/Proto"/>
</dbReference>
<name>A0A9D1CEY8_AQUAO</name>
<dbReference type="SUPFAM" id="SSF46458">
    <property type="entry name" value="Globin-like"/>
    <property type="match status" value="1"/>
</dbReference>
<organism evidence="3 4">
    <name type="scientific">Aquifex aeolicus</name>
    <dbReference type="NCBI Taxonomy" id="63363"/>
    <lineage>
        <taxon>Bacteria</taxon>
        <taxon>Pseudomonadati</taxon>
        <taxon>Aquificota</taxon>
        <taxon>Aquificia</taxon>
        <taxon>Aquificales</taxon>
        <taxon>Aquificaceae</taxon>
        <taxon>Aquifex</taxon>
    </lineage>
</organism>
<dbReference type="InterPro" id="IPR044398">
    <property type="entry name" value="Globin-sensor_dom"/>
</dbReference>
<evidence type="ECO:0000259" key="2">
    <source>
        <dbReference type="Pfam" id="PF11563"/>
    </source>
</evidence>
<dbReference type="GO" id="GO:0019825">
    <property type="term" value="F:oxygen binding"/>
    <property type="evidence" value="ECO:0007669"/>
    <property type="project" value="InterPro"/>
</dbReference>
<protein>
    <recommendedName>
        <fullName evidence="2">Globin-sensor domain-containing protein</fullName>
    </recommendedName>
</protein>
<dbReference type="GO" id="GO:0020037">
    <property type="term" value="F:heme binding"/>
    <property type="evidence" value="ECO:0007669"/>
    <property type="project" value="InterPro"/>
</dbReference>
<dbReference type="AlphaFoldDB" id="A0A9D1CEY8"/>
<accession>A0A9D1CEY8</accession>
<evidence type="ECO:0000256" key="1">
    <source>
        <dbReference type="SAM" id="Coils"/>
    </source>
</evidence>
<evidence type="ECO:0000313" key="4">
    <source>
        <dbReference type="Proteomes" id="UP000606463"/>
    </source>
</evidence>
<dbReference type="Pfam" id="PF11563">
    <property type="entry name" value="Protoglobin"/>
    <property type="match status" value="1"/>
</dbReference>
<dbReference type="EMBL" id="DQVE01000017">
    <property type="protein sequence ID" value="HIP98094.1"/>
    <property type="molecule type" value="Genomic_DNA"/>
</dbReference>
<comment type="caution">
    <text evidence="3">The sequence shown here is derived from an EMBL/GenBank/DDBJ whole genome shotgun (WGS) entry which is preliminary data.</text>
</comment>